<evidence type="ECO:0008006" key="4">
    <source>
        <dbReference type="Google" id="ProtNLM"/>
    </source>
</evidence>
<keyword evidence="1" id="KW-0472">Membrane</keyword>
<reference evidence="2 3" key="1">
    <citation type="submission" date="2018-08" db="EMBL/GenBank/DDBJ databases">
        <title>Genome sequencing of Agrobacterium vitis strain ICMP 10754.</title>
        <authorList>
            <person name="Visnovsky S.B."/>
            <person name="Pitman A.R."/>
        </authorList>
    </citation>
    <scope>NUCLEOTIDE SEQUENCE [LARGE SCALE GENOMIC DNA]</scope>
    <source>
        <strain evidence="2 3">ICMP 10754</strain>
    </source>
</reference>
<comment type="caution">
    <text evidence="2">The sequence shown here is derived from an EMBL/GenBank/DDBJ whole genome shotgun (WGS) entry which is preliminary data.</text>
</comment>
<dbReference type="AlphaFoldDB" id="A0A7J4WY04"/>
<proteinExistence type="predicted"/>
<name>A0A7J4WY04_AGRVI</name>
<evidence type="ECO:0000313" key="2">
    <source>
        <dbReference type="EMBL" id="KAA3519311.1"/>
    </source>
</evidence>
<gene>
    <name evidence="2" type="ORF">DXT89_26110</name>
</gene>
<dbReference type="RefSeq" id="WP_197434760.1">
    <property type="nucleotide sequence ID" value="NZ_WPHX01000034.1"/>
</dbReference>
<evidence type="ECO:0000313" key="3">
    <source>
        <dbReference type="Proteomes" id="UP000436911"/>
    </source>
</evidence>
<accession>A0A7J4WY04</accession>
<dbReference type="EMBL" id="QUSG01000036">
    <property type="protein sequence ID" value="KAA3519311.1"/>
    <property type="molecule type" value="Genomic_DNA"/>
</dbReference>
<protein>
    <recommendedName>
        <fullName evidence="4">General secretion pathway protein GspK</fullName>
    </recommendedName>
</protein>
<keyword evidence="1" id="KW-1133">Transmembrane helix</keyword>
<evidence type="ECO:0000256" key="1">
    <source>
        <dbReference type="SAM" id="Phobius"/>
    </source>
</evidence>
<sequence length="295" mass="31937">MSLNVARFLVPSRAWKIGAKSRDEGFALVAVLLFVLLIASVLAILSQTNRVSVSAAISAQERFEMRQQIIGVARVAYLFEDKRRPGQVWWQCKLQMSDLLVSFQQTASLVDLNAGQPQQITRAFTALGRSEDLANAAAQRLAGMTDASGGGAGQSIQQGTPSKEFLSVVELEDIIMMSDFEKSLVPLIFTVDNKTGGISPASLDGRLAHALSQSNTDLVSVFNAESATVNIIEFSPGRDFGTQYTFVLSLPSGKARVPFMKQNVQRPITKVARDQLTLSVASCPRDLQTLLKGTG</sequence>
<dbReference type="Proteomes" id="UP000436911">
    <property type="component" value="Unassembled WGS sequence"/>
</dbReference>
<keyword evidence="1" id="KW-0812">Transmembrane</keyword>
<feature type="transmembrane region" description="Helical" evidence="1">
    <location>
        <begin position="25"/>
        <end position="45"/>
    </location>
</feature>
<organism evidence="2 3">
    <name type="scientific">Agrobacterium vitis</name>
    <name type="common">Rhizobium vitis</name>
    <dbReference type="NCBI Taxonomy" id="373"/>
    <lineage>
        <taxon>Bacteria</taxon>
        <taxon>Pseudomonadati</taxon>
        <taxon>Pseudomonadota</taxon>
        <taxon>Alphaproteobacteria</taxon>
        <taxon>Hyphomicrobiales</taxon>
        <taxon>Rhizobiaceae</taxon>
        <taxon>Rhizobium/Agrobacterium group</taxon>
        <taxon>Agrobacterium</taxon>
    </lineage>
</organism>